<gene>
    <name evidence="12" type="ORF">SSS_4559</name>
</gene>
<dbReference type="OMA" id="WYDILAM"/>
<accession>A0A834R5U0</accession>
<dbReference type="Pfam" id="PF02230">
    <property type="entry name" value="Abhydrolase_2"/>
    <property type="match status" value="1"/>
</dbReference>
<evidence type="ECO:0000256" key="4">
    <source>
        <dbReference type="ARBA" id="ARBA00022490"/>
    </source>
</evidence>
<comment type="subcellular location">
    <subcellularLocation>
        <location evidence="1">Cytoplasm</location>
    </subcellularLocation>
</comment>
<dbReference type="EnsemblMetazoa" id="SSS_4559s_mrna">
    <property type="protein sequence ID" value="KAF7487898.1"/>
    <property type="gene ID" value="SSS_4559"/>
</dbReference>
<keyword evidence="6" id="KW-0276">Fatty acid metabolism</keyword>
<evidence type="ECO:0000313" key="13">
    <source>
        <dbReference type="EnsemblMetazoa" id="KAF7487898.1"/>
    </source>
</evidence>
<comment type="similarity">
    <text evidence="2">Belongs to the AB hydrolase superfamily. AB hydrolase 2 family.</text>
</comment>
<reference evidence="13" key="3">
    <citation type="submission" date="2022-06" db="UniProtKB">
        <authorList>
            <consortium name="EnsemblMetazoa"/>
        </authorList>
    </citation>
    <scope>IDENTIFICATION</scope>
</reference>
<dbReference type="InterPro" id="IPR029058">
    <property type="entry name" value="AB_hydrolase_fold"/>
</dbReference>
<dbReference type="AlphaFoldDB" id="A0A834R5U0"/>
<evidence type="ECO:0000256" key="5">
    <source>
        <dbReference type="ARBA" id="ARBA00022801"/>
    </source>
</evidence>
<evidence type="ECO:0000256" key="6">
    <source>
        <dbReference type="ARBA" id="ARBA00022832"/>
    </source>
</evidence>
<dbReference type="GO" id="GO:0006631">
    <property type="term" value="P:fatty acid metabolic process"/>
    <property type="evidence" value="ECO:0007669"/>
    <property type="project" value="UniProtKB-KW"/>
</dbReference>
<reference evidence="12" key="2">
    <citation type="submission" date="2020-01" db="EMBL/GenBank/DDBJ databases">
        <authorList>
            <person name="Korhonen P.K.K."/>
            <person name="Guangxu M.G."/>
            <person name="Wang T.W."/>
            <person name="Stroehlein A.J.S."/>
            <person name="Young N.D."/>
            <person name="Ang C.-S.A."/>
            <person name="Fernando D.W.F."/>
            <person name="Lu H.L."/>
            <person name="Taylor S.T."/>
            <person name="Ehtesham M.E.M."/>
            <person name="Najaraj S.H.N."/>
            <person name="Harsha G.H.G."/>
            <person name="Madugundu A.M."/>
            <person name="Renuse S.R."/>
            <person name="Holt D.H."/>
            <person name="Pandey A.P."/>
            <person name="Papenfuss A.P."/>
            <person name="Gasser R.B.G."/>
            <person name="Fischer K.F."/>
        </authorList>
    </citation>
    <scope>NUCLEOTIDE SEQUENCE</scope>
    <source>
        <strain evidence="12">SSS_KF_BRIS2020</strain>
    </source>
</reference>
<feature type="domain" description="Phospholipase/carboxylesterase/thioesterase" evidence="11">
    <location>
        <begin position="4"/>
        <end position="211"/>
    </location>
</feature>
<comment type="catalytic activity">
    <reaction evidence="9">
        <text>S-hexadecanoyl-L-cysteinyl-[protein] + H2O = L-cysteinyl-[protein] + hexadecanoate + H(+)</text>
        <dbReference type="Rhea" id="RHEA:19233"/>
        <dbReference type="Rhea" id="RHEA-COMP:10131"/>
        <dbReference type="Rhea" id="RHEA-COMP:11032"/>
        <dbReference type="ChEBI" id="CHEBI:7896"/>
        <dbReference type="ChEBI" id="CHEBI:15377"/>
        <dbReference type="ChEBI" id="CHEBI:15378"/>
        <dbReference type="ChEBI" id="CHEBI:29950"/>
        <dbReference type="ChEBI" id="CHEBI:74151"/>
        <dbReference type="EC" id="3.1.2.22"/>
    </reaction>
</comment>
<dbReference type="Proteomes" id="UP000070412">
    <property type="component" value="Unassembled WGS sequence"/>
</dbReference>
<reference evidence="14" key="1">
    <citation type="journal article" date="2020" name="PLoS Negl. Trop. Dis.">
        <title>High-quality nuclear genome for Sarcoptes scabiei-A critical resource for a neglected parasite.</title>
        <authorList>
            <person name="Korhonen P.K."/>
            <person name="Gasser R.B."/>
            <person name="Ma G."/>
            <person name="Wang T."/>
            <person name="Stroehlein A.J."/>
            <person name="Young N.D."/>
            <person name="Ang C.S."/>
            <person name="Fernando D.D."/>
            <person name="Lu H.C."/>
            <person name="Taylor S."/>
            <person name="Reynolds S.L."/>
            <person name="Mofiz E."/>
            <person name="Najaraj S.H."/>
            <person name="Gowda H."/>
            <person name="Madugundu A."/>
            <person name="Renuse S."/>
            <person name="Holt D."/>
            <person name="Pandey A."/>
            <person name="Papenfuss A.T."/>
            <person name="Fischer K."/>
        </authorList>
    </citation>
    <scope>NUCLEOTIDE SEQUENCE [LARGE SCALE GENOMIC DNA]</scope>
</reference>
<dbReference type="Gene3D" id="3.40.50.1820">
    <property type="entry name" value="alpha/beta hydrolase"/>
    <property type="match status" value="1"/>
</dbReference>
<evidence type="ECO:0000256" key="2">
    <source>
        <dbReference type="ARBA" id="ARBA00006499"/>
    </source>
</evidence>
<dbReference type="GO" id="GO:0005737">
    <property type="term" value="C:cytoplasm"/>
    <property type="evidence" value="ECO:0007669"/>
    <property type="project" value="UniProtKB-SubCell"/>
</dbReference>
<dbReference type="EMBL" id="WVUK01000066">
    <property type="protein sequence ID" value="KAF7487898.1"/>
    <property type="molecule type" value="Genomic_DNA"/>
</dbReference>
<evidence type="ECO:0000313" key="14">
    <source>
        <dbReference type="Proteomes" id="UP000070412"/>
    </source>
</evidence>
<evidence type="ECO:0000256" key="7">
    <source>
        <dbReference type="ARBA" id="ARBA00023098"/>
    </source>
</evidence>
<comment type="catalytic activity">
    <reaction evidence="10">
        <text>1-hexadecanoyl-sn-glycero-3-phosphocholine + H2O = sn-glycerol 3-phosphocholine + hexadecanoate + H(+)</text>
        <dbReference type="Rhea" id="RHEA:40435"/>
        <dbReference type="ChEBI" id="CHEBI:7896"/>
        <dbReference type="ChEBI" id="CHEBI:15377"/>
        <dbReference type="ChEBI" id="CHEBI:15378"/>
        <dbReference type="ChEBI" id="CHEBI:16870"/>
        <dbReference type="ChEBI" id="CHEBI:72998"/>
    </reaction>
    <physiologicalReaction direction="left-to-right" evidence="10">
        <dbReference type="Rhea" id="RHEA:40436"/>
    </physiologicalReaction>
</comment>
<evidence type="ECO:0000256" key="1">
    <source>
        <dbReference type="ARBA" id="ARBA00004496"/>
    </source>
</evidence>
<keyword evidence="14" id="KW-1185">Reference proteome</keyword>
<evidence type="ECO:0000256" key="9">
    <source>
        <dbReference type="ARBA" id="ARBA00047337"/>
    </source>
</evidence>
<name>A0A834R5U0_SARSC</name>
<dbReference type="OrthoDB" id="2418081at2759"/>
<protein>
    <recommendedName>
        <fullName evidence="3">palmitoyl-protein hydrolase</fullName>
        <ecNumber evidence="3">3.1.2.22</ecNumber>
    </recommendedName>
    <alternativeName>
        <fullName evidence="8">Palmitoyl-protein hydrolase</fullName>
    </alternativeName>
</protein>
<keyword evidence="7" id="KW-0443">Lipid metabolism</keyword>
<dbReference type="GO" id="GO:0008474">
    <property type="term" value="F:palmitoyl-(protein) hydrolase activity"/>
    <property type="evidence" value="ECO:0007669"/>
    <property type="project" value="UniProtKB-EC"/>
</dbReference>
<proteinExistence type="inferred from homology"/>
<evidence type="ECO:0000313" key="12">
    <source>
        <dbReference type="EMBL" id="KAF7487898.1"/>
    </source>
</evidence>
<dbReference type="GO" id="GO:0052689">
    <property type="term" value="F:carboxylic ester hydrolase activity"/>
    <property type="evidence" value="ECO:0007669"/>
    <property type="project" value="TreeGrafter"/>
</dbReference>
<evidence type="ECO:0000256" key="8">
    <source>
        <dbReference type="ARBA" id="ARBA00031195"/>
    </source>
</evidence>
<dbReference type="PANTHER" id="PTHR10655:SF68">
    <property type="entry name" value="PALMITOYL-PROTEIN HYDROLASE"/>
    <property type="match status" value="1"/>
</dbReference>
<dbReference type="EC" id="3.1.2.22" evidence="3"/>
<evidence type="ECO:0000256" key="3">
    <source>
        <dbReference type="ARBA" id="ARBA00012423"/>
    </source>
</evidence>
<dbReference type="FunFam" id="3.40.50.1820:FF:000010">
    <property type="entry name" value="Acyl-protein thioesterase 2"/>
    <property type="match status" value="1"/>
</dbReference>
<sequence length="215" mass="23226">MSRNVVISATGKQTASIIFLHGLGDTGNGWASVINSMKPAHAKLICPTANTIPVTLNSGFPMPSWFDLYSLSSSGPVDEAGIEKAKTVIHKLIDDEEKAGIPSNRILLGGFSQGGALALYSGLTYPKPLAGIMALSCWIPLHEKIQVSSANASIPTFQLHGDSDQIVPLKWGEMTNSFLQKTLSKHQFKVYRGLGHSSSDEELKDMKKFVEDNLN</sequence>
<dbReference type="PANTHER" id="PTHR10655">
    <property type="entry name" value="LYSOPHOSPHOLIPASE-RELATED"/>
    <property type="match status" value="1"/>
</dbReference>
<dbReference type="InterPro" id="IPR003140">
    <property type="entry name" value="PLipase/COase/thioEstase"/>
</dbReference>
<dbReference type="InterPro" id="IPR050565">
    <property type="entry name" value="LYPA1-2/EST-like"/>
</dbReference>
<dbReference type="SUPFAM" id="SSF53474">
    <property type="entry name" value="alpha/beta-Hydrolases"/>
    <property type="match status" value="1"/>
</dbReference>
<keyword evidence="5" id="KW-0378">Hydrolase</keyword>
<evidence type="ECO:0000256" key="10">
    <source>
        <dbReference type="ARBA" id="ARBA00048656"/>
    </source>
</evidence>
<keyword evidence="4" id="KW-0963">Cytoplasm</keyword>
<organism evidence="12">
    <name type="scientific">Sarcoptes scabiei</name>
    <name type="common">Itch mite</name>
    <name type="synonym">Acarus scabiei</name>
    <dbReference type="NCBI Taxonomy" id="52283"/>
    <lineage>
        <taxon>Eukaryota</taxon>
        <taxon>Metazoa</taxon>
        <taxon>Ecdysozoa</taxon>
        <taxon>Arthropoda</taxon>
        <taxon>Chelicerata</taxon>
        <taxon>Arachnida</taxon>
        <taxon>Acari</taxon>
        <taxon>Acariformes</taxon>
        <taxon>Sarcoptiformes</taxon>
        <taxon>Astigmata</taxon>
        <taxon>Psoroptidia</taxon>
        <taxon>Sarcoptoidea</taxon>
        <taxon>Sarcoptidae</taxon>
        <taxon>Sarcoptinae</taxon>
        <taxon>Sarcoptes</taxon>
    </lineage>
</organism>
<evidence type="ECO:0000259" key="11">
    <source>
        <dbReference type="Pfam" id="PF02230"/>
    </source>
</evidence>